<dbReference type="Proteomes" id="UP001153076">
    <property type="component" value="Unassembled WGS sequence"/>
</dbReference>
<feature type="region of interest" description="Disordered" evidence="1">
    <location>
        <begin position="55"/>
        <end position="153"/>
    </location>
</feature>
<feature type="compositionally biased region" description="Basic residues" evidence="1">
    <location>
        <begin position="67"/>
        <end position="77"/>
    </location>
</feature>
<comment type="caution">
    <text evidence="2">The sequence shown here is derived from an EMBL/GenBank/DDBJ whole genome shotgun (WGS) entry which is preliminary data.</text>
</comment>
<keyword evidence="3" id="KW-1185">Reference proteome</keyword>
<dbReference type="EMBL" id="JAKOGI010000248">
    <property type="protein sequence ID" value="KAJ8438610.1"/>
    <property type="molecule type" value="Genomic_DNA"/>
</dbReference>
<evidence type="ECO:0000313" key="2">
    <source>
        <dbReference type="EMBL" id="KAJ8438610.1"/>
    </source>
</evidence>
<evidence type="ECO:0000313" key="3">
    <source>
        <dbReference type="Proteomes" id="UP001153076"/>
    </source>
</evidence>
<evidence type="ECO:0000256" key="1">
    <source>
        <dbReference type="SAM" id="MobiDB-lite"/>
    </source>
</evidence>
<name>A0A9Q1K917_9CARY</name>
<dbReference type="OrthoDB" id="125347at2759"/>
<sequence length="153" mass="17008">MVCLDLSALNLTKLVDFDVNTLAKELNHGRVEKYRKLYDIIVYPISTPSMWENRTFPNLDAPYSQVKKGRPKEHKRRDSQPLPPAIGSTSFGSGTTKLIEKKEKKATLGGVEKKKRKANSGGDEQTKRAKANKTKSGALVITALQLNPGFSKH</sequence>
<feature type="compositionally biased region" description="Polar residues" evidence="1">
    <location>
        <begin position="87"/>
        <end position="96"/>
    </location>
</feature>
<dbReference type="AlphaFoldDB" id="A0A9Q1K917"/>
<accession>A0A9Q1K917</accession>
<reference evidence="2" key="1">
    <citation type="submission" date="2022-04" db="EMBL/GenBank/DDBJ databases">
        <title>Carnegiea gigantea Genome sequencing and assembly v2.</title>
        <authorList>
            <person name="Copetti D."/>
            <person name="Sanderson M.J."/>
            <person name="Burquez A."/>
            <person name="Wojciechowski M.F."/>
        </authorList>
    </citation>
    <scope>NUCLEOTIDE SEQUENCE</scope>
    <source>
        <strain evidence="2">SGP5-SGP5p</strain>
        <tissue evidence="2">Aerial part</tissue>
    </source>
</reference>
<proteinExistence type="predicted"/>
<gene>
    <name evidence="2" type="ORF">Cgig2_010394</name>
</gene>
<protein>
    <submittedName>
        <fullName evidence="2">Uncharacterized protein</fullName>
    </submittedName>
</protein>
<organism evidence="2 3">
    <name type="scientific">Carnegiea gigantea</name>
    <dbReference type="NCBI Taxonomy" id="171969"/>
    <lineage>
        <taxon>Eukaryota</taxon>
        <taxon>Viridiplantae</taxon>
        <taxon>Streptophyta</taxon>
        <taxon>Embryophyta</taxon>
        <taxon>Tracheophyta</taxon>
        <taxon>Spermatophyta</taxon>
        <taxon>Magnoliopsida</taxon>
        <taxon>eudicotyledons</taxon>
        <taxon>Gunneridae</taxon>
        <taxon>Pentapetalae</taxon>
        <taxon>Caryophyllales</taxon>
        <taxon>Cactineae</taxon>
        <taxon>Cactaceae</taxon>
        <taxon>Cactoideae</taxon>
        <taxon>Echinocereeae</taxon>
        <taxon>Carnegiea</taxon>
    </lineage>
</organism>